<comment type="caution">
    <text evidence="14">The sequence shown here is derived from an EMBL/GenBank/DDBJ whole genome shotgun (WGS) entry which is preliminary data.</text>
</comment>
<dbReference type="GO" id="GO:0006096">
    <property type="term" value="P:glycolytic process"/>
    <property type="evidence" value="ECO:0007669"/>
    <property type="project" value="UniProtKB-UniPathway"/>
</dbReference>
<dbReference type="GO" id="GO:0005829">
    <property type="term" value="C:cytosol"/>
    <property type="evidence" value="ECO:0007669"/>
    <property type="project" value="TreeGrafter"/>
</dbReference>
<comment type="similarity">
    <text evidence="3 12">Belongs to the phosphoglycerate kinase family.</text>
</comment>
<dbReference type="HAMAP" id="MF_00145">
    <property type="entry name" value="Phosphoglyc_kinase"/>
    <property type="match status" value="1"/>
</dbReference>
<evidence type="ECO:0000256" key="6">
    <source>
        <dbReference type="ARBA" id="ARBA00022723"/>
    </source>
</evidence>
<evidence type="ECO:0000313" key="15">
    <source>
        <dbReference type="Proteomes" id="UP000279307"/>
    </source>
</evidence>
<dbReference type="AlphaFoldDB" id="A0A3L8DHW4"/>
<keyword evidence="10" id="KW-0460">Magnesium</keyword>
<dbReference type="GO" id="GO:0046872">
    <property type="term" value="F:metal ion binding"/>
    <property type="evidence" value="ECO:0007669"/>
    <property type="project" value="UniProtKB-KW"/>
</dbReference>
<dbReference type="Pfam" id="PF00162">
    <property type="entry name" value="PGK"/>
    <property type="match status" value="1"/>
</dbReference>
<evidence type="ECO:0000256" key="10">
    <source>
        <dbReference type="ARBA" id="ARBA00022842"/>
    </source>
</evidence>
<evidence type="ECO:0000256" key="1">
    <source>
        <dbReference type="ARBA" id="ARBA00001946"/>
    </source>
</evidence>
<dbReference type="EMBL" id="QOIP01000008">
    <property type="protein sequence ID" value="RLU19941.1"/>
    <property type="molecule type" value="Genomic_DNA"/>
</dbReference>
<evidence type="ECO:0000256" key="7">
    <source>
        <dbReference type="ARBA" id="ARBA00022741"/>
    </source>
</evidence>
<reference evidence="14 15" key="1">
    <citation type="journal article" date="2018" name="Genome Res.">
        <title>The genomic architecture and molecular evolution of ant odorant receptors.</title>
        <authorList>
            <person name="McKenzie S.K."/>
            <person name="Kronauer D.J.C."/>
        </authorList>
    </citation>
    <scope>NUCLEOTIDE SEQUENCE [LARGE SCALE GENOMIC DNA]</scope>
    <source>
        <strain evidence="14">Clonal line C1</strain>
    </source>
</reference>
<dbReference type="CDD" id="cd00318">
    <property type="entry name" value="Phosphoglycerate_kinase"/>
    <property type="match status" value="1"/>
</dbReference>
<comment type="subunit">
    <text evidence="13">Monomer.</text>
</comment>
<evidence type="ECO:0000313" key="14">
    <source>
        <dbReference type="EMBL" id="RLU19941.1"/>
    </source>
</evidence>
<dbReference type="InterPro" id="IPR015911">
    <property type="entry name" value="Phosphoglycerate_kinase_CS"/>
</dbReference>
<dbReference type="InterPro" id="IPR015824">
    <property type="entry name" value="Phosphoglycerate_kinase_N"/>
</dbReference>
<dbReference type="PROSITE" id="PS00111">
    <property type="entry name" value="PGLYCERATE_KINASE"/>
    <property type="match status" value="1"/>
</dbReference>
<dbReference type="GO" id="GO:0043531">
    <property type="term" value="F:ADP binding"/>
    <property type="evidence" value="ECO:0007669"/>
    <property type="project" value="TreeGrafter"/>
</dbReference>
<dbReference type="Proteomes" id="UP000279307">
    <property type="component" value="Chromosome 8"/>
</dbReference>
<evidence type="ECO:0000256" key="2">
    <source>
        <dbReference type="ARBA" id="ARBA00004838"/>
    </source>
</evidence>
<keyword evidence="7" id="KW-0547">Nucleotide-binding</keyword>
<evidence type="ECO:0000256" key="13">
    <source>
        <dbReference type="RuleBase" id="RU000696"/>
    </source>
</evidence>
<dbReference type="InterPro" id="IPR001576">
    <property type="entry name" value="Phosphoglycerate_kinase"/>
</dbReference>
<dbReference type="EC" id="2.7.2.3" evidence="4 12"/>
<dbReference type="SUPFAM" id="SSF53748">
    <property type="entry name" value="Phosphoglycerate kinase"/>
    <property type="match status" value="1"/>
</dbReference>
<dbReference type="GO" id="GO:0005524">
    <property type="term" value="F:ATP binding"/>
    <property type="evidence" value="ECO:0007669"/>
    <property type="project" value="UniProtKB-KW"/>
</dbReference>
<evidence type="ECO:0000256" key="3">
    <source>
        <dbReference type="ARBA" id="ARBA00008982"/>
    </source>
</evidence>
<dbReference type="FunFam" id="3.40.50.1260:FF:000005">
    <property type="entry name" value="Phosphoglycerate kinase"/>
    <property type="match status" value="1"/>
</dbReference>
<comment type="pathway">
    <text evidence="2 12">Carbohydrate degradation; glycolysis; pyruvate from D-glyceraldehyde 3-phosphate: step 2/5.</text>
</comment>
<dbReference type="PANTHER" id="PTHR11406:SF0">
    <property type="entry name" value="PHOSPHOGLYCERATE KINASE"/>
    <property type="match status" value="1"/>
</dbReference>
<evidence type="ECO:0000256" key="11">
    <source>
        <dbReference type="ARBA" id="ARBA00023152"/>
    </source>
</evidence>
<comment type="cofactor">
    <cofactor evidence="1">
        <name>Mg(2+)</name>
        <dbReference type="ChEBI" id="CHEBI:18420"/>
    </cofactor>
</comment>
<dbReference type="FunFam" id="3.40.50.1260:FF:000031">
    <property type="entry name" value="Phosphoglycerate kinase 1"/>
    <property type="match status" value="1"/>
</dbReference>
<dbReference type="FunFam" id="3.40.50.1260:FF:000032">
    <property type="entry name" value="Phosphoglycerate kinase"/>
    <property type="match status" value="1"/>
</dbReference>
<dbReference type="UniPathway" id="UPA00109">
    <property type="reaction ID" value="UER00185"/>
</dbReference>
<gene>
    <name evidence="14" type="ORF">DMN91_008500</name>
</gene>
<dbReference type="PRINTS" id="PR00477">
    <property type="entry name" value="PHGLYCKINASE"/>
</dbReference>
<dbReference type="GO" id="GO:0004618">
    <property type="term" value="F:phosphoglycerate kinase activity"/>
    <property type="evidence" value="ECO:0007669"/>
    <property type="project" value="UniProtKB-EC"/>
</dbReference>
<comment type="catalytic activity">
    <reaction evidence="12">
        <text>(2R)-3-phosphoglycerate + ATP = (2R)-3-phospho-glyceroyl phosphate + ADP</text>
        <dbReference type="Rhea" id="RHEA:14801"/>
        <dbReference type="ChEBI" id="CHEBI:30616"/>
        <dbReference type="ChEBI" id="CHEBI:57604"/>
        <dbReference type="ChEBI" id="CHEBI:58272"/>
        <dbReference type="ChEBI" id="CHEBI:456216"/>
        <dbReference type="EC" id="2.7.2.3"/>
    </reaction>
</comment>
<keyword evidence="6" id="KW-0479">Metal-binding</keyword>
<keyword evidence="11" id="KW-0324">Glycolysis</keyword>
<dbReference type="Gene3D" id="3.40.50.1260">
    <property type="entry name" value="Phosphoglycerate kinase, N-terminal domain"/>
    <property type="match status" value="3"/>
</dbReference>
<proteinExistence type="inferred from homology"/>
<evidence type="ECO:0000256" key="4">
    <source>
        <dbReference type="ARBA" id="ARBA00013061"/>
    </source>
</evidence>
<sequence length="533" mass="58084">MADFCRILKKFLEIHGNYLVRIHHDSTVNAMISVRIDGIYRALGRVTGGRHTRRPCFDFGTWTYRDLNISRLDLSNGSGSQLRDVTVNGRGVTKYSATSNVEFFLRNIATNCQKSNIAMALNKLSIDKVELADKRVLIRVDFNVPLKEGKITNNQRIVAALDTVKYAVDKKAKSIVLMSHLGRPDGKKDEKYTLKPVAEELKALLGKEILFLNDCVGPDVEAACANPAPGTIILLENLRFHVEEEGKGLGPDGSKIKADKDKVTEFRASLRKLGDVYINDAFGTAHRAHSSMMGDGFDVRASGFLLKKELEYFAKALDNPERPFLAILGGAKIADKIQLINNLLDKVNEMIIGGGMAYTFLKVSKNMKIGNSLFDEEGAKIVNELLDKAKKNNVQIHLPVDFVTADKFAENAAVGAADVENGIPDGWMGLDVGPKSRELFAEPIKRAKVVVWNGPAGVFEFENFSKGTKSLMDNVVEATTRGTITIIGGGDTATCAAKWKTEDKVSHVSTGGGASLELLEGKVLPGVAALSSS</sequence>
<evidence type="ECO:0000256" key="12">
    <source>
        <dbReference type="RuleBase" id="RU000532"/>
    </source>
</evidence>
<dbReference type="GO" id="GO:0006094">
    <property type="term" value="P:gluconeogenesis"/>
    <property type="evidence" value="ECO:0007669"/>
    <property type="project" value="TreeGrafter"/>
</dbReference>
<evidence type="ECO:0000256" key="8">
    <source>
        <dbReference type="ARBA" id="ARBA00022777"/>
    </source>
</evidence>
<name>A0A3L8DHW4_OOCBI</name>
<keyword evidence="5 12" id="KW-0808">Transferase</keyword>
<accession>A0A3L8DHW4</accession>
<dbReference type="OrthoDB" id="275353at2759"/>
<dbReference type="PANTHER" id="PTHR11406">
    <property type="entry name" value="PHOSPHOGLYCERATE KINASE"/>
    <property type="match status" value="1"/>
</dbReference>
<keyword evidence="9" id="KW-0067">ATP-binding</keyword>
<dbReference type="InterPro" id="IPR036043">
    <property type="entry name" value="Phosphoglycerate_kinase_sf"/>
</dbReference>
<organism evidence="14 15">
    <name type="scientific">Ooceraea biroi</name>
    <name type="common">Clonal raider ant</name>
    <name type="synonym">Cerapachys biroi</name>
    <dbReference type="NCBI Taxonomy" id="2015173"/>
    <lineage>
        <taxon>Eukaryota</taxon>
        <taxon>Metazoa</taxon>
        <taxon>Ecdysozoa</taxon>
        <taxon>Arthropoda</taxon>
        <taxon>Hexapoda</taxon>
        <taxon>Insecta</taxon>
        <taxon>Pterygota</taxon>
        <taxon>Neoptera</taxon>
        <taxon>Endopterygota</taxon>
        <taxon>Hymenoptera</taxon>
        <taxon>Apocrita</taxon>
        <taxon>Aculeata</taxon>
        <taxon>Formicoidea</taxon>
        <taxon>Formicidae</taxon>
        <taxon>Dorylinae</taxon>
        <taxon>Ooceraea</taxon>
    </lineage>
</organism>
<evidence type="ECO:0000256" key="5">
    <source>
        <dbReference type="ARBA" id="ARBA00022679"/>
    </source>
</evidence>
<keyword evidence="8 12" id="KW-0418">Kinase</keyword>
<protein>
    <recommendedName>
        <fullName evidence="4 12">Phosphoglycerate kinase</fullName>
        <ecNumber evidence="4 12">2.7.2.3</ecNumber>
    </recommendedName>
</protein>
<evidence type="ECO:0000256" key="9">
    <source>
        <dbReference type="ARBA" id="ARBA00022840"/>
    </source>
</evidence>